<dbReference type="RefSeq" id="WP_133108948.1">
    <property type="nucleotide sequence ID" value="NZ_SMNA01000008.1"/>
</dbReference>
<accession>A0ABY2E1F9</accession>
<dbReference type="Gene3D" id="1.10.10.10">
    <property type="entry name" value="Winged helix-like DNA-binding domain superfamily/Winged helix DNA-binding domain"/>
    <property type="match status" value="1"/>
</dbReference>
<proteinExistence type="predicted"/>
<evidence type="ECO:0000313" key="4">
    <source>
        <dbReference type="Proteomes" id="UP000504882"/>
    </source>
</evidence>
<sequence>MSMKHAVLGLLDLSPLTGYDLKKAFDESVNHFWSGDQAQIYRTLTALVDTGLAEVEVVPQDGRPSRRVHRITAAGREELERWLRAEPDPAPARNDFLARVFFAPALDDDGVRELLGRRRAAVMGAWQTLTALEQAEGPGRSRAERLRLATLRNGLAHARAELDWLDELDREFA</sequence>
<protein>
    <submittedName>
        <fullName evidence="3">PadR family transcriptional regulator</fullName>
    </submittedName>
</protein>
<keyword evidence="4" id="KW-1185">Reference proteome</keyword>
<dbReference type="InterPro" id="IPR018309">
    <property type="entry name" value="Tscrpt_reg_PadR_C"/>
</dbReference>
<feature type="domain" description="Transcription regulator PadR C-terminal" evidence="2">
    <location>
        <begin position="93"/>
        <end position="168"/>
    </location>
</feature>
<dbReference type="InterPro" id="IPR036390">
    <property type="entry name" value="WH_DNA-bd_sf"/>
</dbReference>
<feature type="domain" description="Transcription regulator PadR N-terminal" evidence="1">
    <location>
        <begin position="7"/>
        <end position="81"/>
    </location>
</feature>
<reference evidence="3 4" key="1">
    <citation type="submission" date="2019-03" db="EMBL/GenBank/DDBJ databases">
        <title>Genomic features of bacteria from cold environments.</title>
        <authorList>
            <person name="Shen L."/>
        </authorList>
    </citation>
    <scope>NUCLEOTIDE SEQUENCE [LARGE SCALE GENOMIC DNA]</scope>
    <source>
        <strain evidence="4">T3246-1</strain>
    </source>
</reference>
<gene>
    <name evidence="3" type="ORF">EXU48_17435</name>
</gene>
<dbReference type="Pfam" id="PF03551">
    <property type="entry name" value="PadR"/>
    <property type="match status" value="1"/>
</dbReference>
<dbReference type="InterPro" id="IPR036388">
    <property type="entry name" value="WH-like_DNA-bd_sf"/>
</dbReference>
<dbReference type="SUPFAM" id="SSF46785">
    <property type="entry name" value="Winged helix' DNA-binding domain"/>
    <property type="match status" value="1"/>
</dbReference>
<dbReference type="EMBL" id="SMNA01000008">
    <property type="protein sequence ID" value="TDE90883.1"/>
    <property type="molecule type" value="Genomic_DNA"/>
</dbReference>
<dbReference type="Gene3D" id="6.10.140.190">
    <property type="match status" value="1"/>
</dbReference>
<organism evidence="3 4">
    <name type="scientific">Occultella glacieicola</name>
    <dbReference type="NCBI Taxonomy" id="2518684"/>
    <lineage>
        <taxon>Bacteria</taxon>
        <taxon>Bacillati</taxon>
        <taxon>Actinomycetota</taxon>
        <taxon>Actinomycetes</taxon>
        <taxon>Micrococcales</taxon>
        <taxon>Ruaniaceae</taxon>
        <taxon>Occultella</taxon>
    </lineage>
</organism>
<name>A0ABY2E1F9_9MICO</name>
<dbReference type="Proteomes" id="UP000504882">
    <property type="component" value="Unassembled WGS sequence"/>
</dbReference>
<dbReference type="InterPro" id="IPR005149">
    <property type="entry name" value="Tscrpt_reg_PadR_N"/>
</dbReference>
<evidence type="ECO:0000313" key="3">
    <source>
        <dbReference type="EMBL" id="TDE90883.1"/>
    </source>
</evidence>
<comment type="caution">
    <text evidence="3">The sequence shown here is derived from an EMBL/GenBank/DDBJ whole genome shotgun (WGS) entry which is preliminary data.</text>
</comment>
<dbReference type="PANTHER" id="PTHR43252">
    <property type="entry name" value="TRANSCRIPTIONAL REGULATOR YQJI"/>
    <property type="match status" value="1"/>
</dbReference>
<dbReference type="Pfam" id="PF10400">
    <property type="entry name" value="Vir_act_alpha_C"/>
    <property type="match status" value="1"/>
</dbReference>
<evidence type="ECO:0000259" key="1">
    <source>
        <dbReference type="Pfam" id="PF03551"/>
    </source>
</evidence>
<dbReference type="PANTHER" id="PTHR43252:SF6">
    <property type="entry name" value="NEGATIVE TRANSCRIPTION REGULATOR PADR"/>
    <property type="match status" value="1"/>
</dbReference>
<evidence type="ECO:0000259" key="2">
    <source>
        <dbReference type="Pfam" id="PF10400"/>
    </source>
</evidence>